<feature type="compositionally biased region" description="Low complexity" evidence="1">
    <location>
        <begin position="225"/>
        <end position="277"/>
    </location>
</feature>
<feature type="domain" description="M23ase beta-sheet core" evidence="2">
    <location>
        <begin position="304"/>
        <end position="389"/>
    </location>
</feature>
<dbReference type="InterPro" id="IPR050570">
    <property type="entry name" value="Cell_wall_metabolism_enzyme"/>
</dbReference>
<dbReference type="InterPro" id="IPR016047">
    <property type="entry name" value="M23ase_b-sheet_dom"/>
</dbReference>
<evidence type="ECO:0000256" key="1">
    <source>
        <dbReference type="SAM" id="MobiDB-lite"/>
    </source>
</evidence>
<dbReference type="EMBL" id="UOEI01000440">
    <property type="protein sequence ID" value="VAW05775.1"/>
    <property type="molecule type" value="Genomic_DNA"/>
</dbReference>
<dbReference type="PANTHER" id="PTHR21666:SF268">
    <property type="entry name" value="PEPTIDASE M23 DOMAIN-CONTAINING PROTEIN"/>
    <property type="match status" value="1"/>
</dbReference>
<reference evidence="3" key="1">
    <citation type="submission" date="2018-06" db="EMBL/GenBank/DDBJ databases">
        <authorList>
            <person name="Zhirakovskaya E."/>
        </authorList>
    </citation>
    <scope>NUCLEOTIDE SEQUENCE</scope>
</reference>
<gene>
    <name evidence="3" type="ORF">MNBD_ACTINO01-1956</name>
</gene>
<proteinExistence type="predicted"/>
<dbReference type="PANTHER" id="PTHR21666">
    <property type="entry name" value="PEPTIDASE-RELATED"/>
    <property type="match status" value="1"/>
</dbReference>
<dbReference type="Pfam" id="PF01551">
    <property type="entry name" value="Peptidase_M23"/>
    <property type="match status" value="1"/>
</dbReference>
<organism evidence="3">
    <name type="scientific">hydrothermal vent metagenome</name>
    <dbReference type="NCBI Taxonomy" id="652676"/>
    <lineage>
        <taxon>unclassified sequences</taxon>
        <taxon>metagenomes</taxon>
        <taxon>ecological metagenomes</taxon>
    </lineage>
</organism>
<evidence type="ECO:0000313" key="3">
    <source>
        <dbReference type="EMBL" id="VAW05775.1"/>
    </source>
</evidence>
<dbReference type="CDD" id="cd12797">
    <property type="entry name" value="M23_peptidase"/>
    <property type="match status" value="1"/>
</dbReference>
<accession>A0A3B0SJ03</accession>
<sequence>MRIRIVLAVVVLVALAVPAYAQTGGELSQSDVDAALARRRAAGSSLEALTARFDQAMFDEEILRERVMDLSTRVADLEQDIVARRSKVVSLVLSRYMAGGLTGTERVFNTRDFMDIPVQAEYLDRLNAADLAVLSGLMASEQLQVQQQASLDASLVAQREITAELTEMATDLSVALANADTEYNSITAAFTKQEEERKAKEEAERKAREAEERRKAEAARKAREAAAAAEAGTTTTAPVTTTTTEAPQVTTTTGATTTTTEAPPDTTTTTTTPPAVVTDAKTCPVDAANSFSDTWGAARSGGRTHKGVDIFAARNAPLVAVESGTVTRTSNSTLGGISIYLTGSSGNRYYYAHLEFITEGIRGGTAVDVGDVLGGVGTTGNAPAWLPMLH</sequence>
<protein>
    <recommendedName>
        <fullName evidence="2">M23ase beta-sheet core domain-containing protein</fullName>
    </recommendedName>
</protein>
<dbReference type="AlphaFoldDB" id="A0A3B0SJ03"/>
<name>A0A3B0SJ03_9ZZZZ</name>
<dbReference type="Gene3D" id="6.10.250.3150">
    <property type="match status" value="1"/>
</dbReference>
<evidence type="ECO:0000259" key="2">
    <source>
        <dbReference type="Pfam" id="PF01551"/>
    </source>
</evidence>
<dbReference type="Gene3D" id="2.70.70.10">
    <property type="entry name" value="Glucose Permease (Domain IIA)"/>
    <property type="match status" value="1"/>
</dbReference>
<dbReference type="SUPFAM" id="SSF51261">
    <property type="entry name" value="Duplicated hybrid motif"/>
    <property type="match status" value="1"/>
</dbReference>
<feature type="non-terminal residue" evidence="3">
    <location>
        <position position="390"/>
    </location>
</feature>
<dbReference type="InterPro" id="IPR011055">
    <property type="entry name" value="Dup_hybrid_motif"/>
</dbReference>
<feature type="compositionally biased region" description="Basic and acidic residues" evidence="1">
    <location>
        <begin position="193"/>
        <end position="224"/>
    </location>
</feature>
<feature type="region of interest" description="Disordered" evidence="1">
    <location>
        <begin position="193"/>
        <end position="277"/>
    </location>
</feature>
<dbReference type="GO" id="GO:0004222">
    <property type="term" value="F:metalloendopeptidase activity"/>
    <property type="evidence" value="ECO:0007669"/>
    <property type="project" value="TreeGrafter"/>
</dbReference>